<proteinExistence type="predicted"/>
<keyword evidence="2" id="KW-1185">Reference proteome</keyword>
<organism evidence="1 2">
    <name type="scientific">Alloscardovia theropitheci</name>
    <dbReference type="NCBI Taxonomy" id="2496842"/>
    <lineage>
        <taxon>Bacteria</taxon>
        <taxon>Bacillati</taxon>
        <taxon>Actinomycetota</taxon>
        <taxon>Actinomycetes</taxon>
        <taxon>Bifidobacteriales</taxon>
        <taxon>Bifidobacteriaceae</taxon>
        <taxon>Alloscardovia</taxon>
    </lineage>
</organism>
<dbReference type="RefSeq" id="WP_131285103.1">
    <property type="nucleotide sequence ID" value="NZ_RXLP01000026.1"/>
</dbReference>
<evidence type="ECO:0000313" key="1">
    <source>
        <dbReference type="EMBL" id="TCD53768.1"/>
    </source>
</evidence>
<comment type="caution">
    <text evidence="1">The sequence shown here is derived from an EMBL/GenBank/DDBJ whole genome shotgun (WGS) entry which is preliminary data.</text>
</comment>
<protein>
    <recommendedName>
        <fullName evidence="3">HK97 gp10 family phage protein</fullName>
    </recommendedName>
</protein>
<dbReference type="AlphaFoldDB" id="A0A4R0QQZ6"/>
<gene>
    <name evidence="1" type="ORF">EJ419_07320</name>
</gene>
<sequence length="94" mass="10405">MAGTNVKLRMRAFTDYRRSEIVQKVVDGEAQKLAKKANNMAQFKYRPVVYTAVQVRDSRKGSIALVTSRGNLYACLDNAKHDTLRRALSSGGAA</sequence>
<dbReference type="Proteomes" id="UP000291289">
    <property type="component" value="Unassembled WGS sequence"/>
</dbReference>
<accession>A0A4R0QQZ6</accession>
<evidence type="ECO:0000313" key="2">
    <source>
        <dbReference type="Proteomes" id="UP000291289"/>
    </source>
</evidence>
<evidence type="ECO:0008006" key="3">
    <source>
        <dbReference type="Google" id="ProtNLM"/>
    </source>
</evidence>
<dbReference type="OrthoDB" id="9940135at2"/>
<reference evidence="1 2" key="1">
    <citation type="submission" date="2018-12" db="EMBL/GenBank/DDBJ databases">
        <title>Alloscrdovia theropitheci sp. nov: a novel taxon from the feces of the bleeding-herat monkey (Theropithecus geleda).</title>
        <authorList>
            <person name="Modesto M."/>
        </authorList>
    </citation>
    <scope>NUCLEOTIDE SEQUENCE [LARGE SCALE GENOMIC DNA]</scope>
    <source>
        <strain evidence="1 2">GLDI4/2</strain>
    </source>
</reference>
<name>A0A4R0QQZ6_9BIFI</name>
<dbReference type="EMBL" id="RXLP01000026">
    <property type="protein sequence ID" value="TCD53768.1"/>
    <property type="molecule type" value="Genomic_DNA"/>
</dbReference>